<dbReference type="PANTHER" id="PTHR38471">
    <property type="entry name" value="FOUR HELIX BUNDLE PROTEIN"/>
    <property type="match status" value="1"/>
</dbReference>
<sequence length="137" mass="15838">MEEITGSFWAEEPGSGYQPKQNIVLDRSFDFAVRIVKFYRWLYKNHGEIAPLAKQILRSGTSIGANLEEADSAFSKREFAAKVGISLKESRETRYWLRLLHATEYIDDDMFSSLRKDNDEIIRLLNAISKTTRENSK</sequence>
<dbReference type="Proteomes" id="UP000181790">
    <property type="component" value="Unassembled WGS sequence"/>
</dbReference>
<dbReference type="InterPro" id="IPR036583">
    <property type="entry name" value="23S_rRNA_IVS_sf"/>
</dbReference>
<reference evidence="1 2" key="1">
    <citation type="submission" date="2016-10" db="EMBL/GenBank/DDBJ databases">
        <title>Arsenicibacter rosenii gen. nov., sp. nov., an efficient arsenic-methylating bacterium isolated from an arsenic-contaminated paddy soil.</title>
        <authorList>
            <person name="Huang K."/>
        </authorList>
    </citation>
    <scope>NUCLEOTIDE SEQUENCE [LARGE SCALE GENOMIC DNA]</scope>
    <source>
        <strain evidence="1 2">SM-1</strain>
    </source>
</reference>
<comment type="caution">
    <text evidence="1">The sequence shown here is derived from an EMBL/GenBank/DDBJ whole genome shotgun (WGS) entry which is preliminary data.</text>
</comment>
<evidence type="ECO:0000313" key="1">
    <source>
        <dbReference type="EMBL" id="OIN57768.1"/>
    </source>
</evidence>
<accession>A0A1S2VIV5</accession>
<proteinExistence type="predicted"/>
<dbReference type="Pfam" id="PF05635">
    <property type="entry name" value="23S_rRNA_IVP"/>
    <property type="match status" value="1"/>
</dbReference>
<dbReference type="RefSeq" id="WP_071504708.1">
    <property type="nucleotide sequence ID" value="NZ_MORL01000010.1"/>
</dbReference>
<keyword evidence="2" id="KW-1185">Reference proteome</keyword>
<dbReference type="InterPro" id="IPR012657">
    <property type="entry name" value="23S_rRNA-intervening_sequence"/>
</dbReference>
<dbReference type="AlphaFoldDB" id="A0A1S2VIV5"/>
<dbReference type="PIRSF" id="PIRSF035652">
    <property type="entry name" value="CHP02436"/>
    <property type="match status" value="1"/>
</dbReference>
<evidence type="ECO:0000313" key="2">
    <source>
        <dbReference type="Proteomes" id="UP000181790"/>
    </source>
</evidence>
<protein>
    <submittedName>
        <fullName evidence="1">Four helix bundle protein</fullName>
    </submittedName>
</protein>
<dbReference type="PANTHER" id="PTHR38471:SF2">
    <property type="entry name" value="FOUR HELIX BUNDLE PROTEIN"/>
    <property type="match status" value="1"/>
</dbReference>
<dbReference type="SUPFAM" id="SSF158446">
    <property type="entry name" value="IVS-encoded protein-like"/>
    <property type="match status" value="1"/>
</dbReference>
<dbReference type="EMBL" id="MORL01000010">
    <property type="protein sequence ID" value="OIN57768.1"/>
    <property type="molecule type" value="Genomic_DNA"/>
</dbReference>
<organism evidence="1 2">
    <name type="scientific">Arsenicibacter rosenii</name>
    <dbReference type="NCBI Taxonomy" id="1750698"/>
    <lineage>
        <taxon>Bacteria</taxon>
        <taxon>Pseudomonadati</taxon>
        <taxon>Bacteroidota</taxon>
        <taxon>Cytophagia</taxon>
        <taxon>Cytophagales</taxon>
        <taxon>Spirosomataceae</taxon>
        <taxon>Arsenicibacter</taxon>
    </lineage>
</organism>
<name>A0A1S2VIV5_9BACT</name>
<dbReference type="Gene3D" id="1.20.1440.60">
    <property type="entry name" value="23S rRNA-intervening sequence"/>
    <property type="match status" value="1"/>
</dbReference>
<gene>
    <name evidence="1" type="ORF">BLX24_18180</name>
</gene>
<dbReference type="NCBIfam" id="TIGR02436">
    <property type="entry name" value="four helix bundle protein"/>
    <property type="match status" value="1"/>
</dbReference>